<gene>
    <name evidence="1" type="ORF">CRE_14386</name>
</gene>
<dbReference type="InterPro" id="IPR012675">
    <property type="entry name" value="Beta-grasp_dom_sf"/>
</dbReference>
<keyword evidence="2" id="KW-1185">Reference proteome</keyword>
<reference evidence="1" key="1">
    <citation type="submission" date="2007-07" db="EMBL/GenBank/DDBJ databases">
        <title>PCAP assembly of the Caenorhabditis remanei genome.</title>
        <authorList>
            <consortium name="The Caenorhabditis remanei Sequencing Consortium"/>
            <person name="Wilson R.K."/>
        </authorList>
    </citation>
    <scope>NUCLEOTIDE SEQUENCE [LARGE SCALE GENOMIC DNA]</scope>
    <source>
        <strain evidence="1">PB4641</strain>
    </source>
</reference>
<dbReference type="OrthoDB" id="5860522at2759"/>
<dbReference type="AlphaFoldDB" id="E3NNM2"/>
<dbReference type="eggNOG" id="KOG0430">
    <property type="taxonomic scope" value="Eukaryota"/>
</dbReference>
<organism evidence="2">
    <name type="scientific">Caenorhabditis remanei</name>
    <name type="common">Caenorhabditis vulgaris</name>
    <dbReference type="NCBI Taxonomy" id="31234"/>
    <lineage>
        <taxon>Eukaryota</taxon>
        <taxon>Metazoa</taxon>
        <taxon>Ecdysozoa</taxon>
        <taxon>Nematoda</taxon>
        <taxon>Chromadorea</taxon>
        <taxon>Rhabditida</taxon>
        <taxon>Rhabditina</taxon>
        <taxon>Rhabditomorpha</taxon>
        <taxon>Rhabditoidea</taxon>
        <taxon>Rhabditidae</taxon>
        <taxon>Peloderinae</taxon>
        <taxon>Caenorhabditis</taxon>
    </lineage>
</organism>
<dbReference type="EMBL" id="DS269229">
    <property type="protein sequence ID" value="EFP11445.1"/>
    <property type="molecule type" value="Genomic_DNA"/>
</dbReference>
<sequence length="83" mass="9440">MKKVPEISSYDVTNLVFYVNGKRVEEKDVDPKMTLAAYLRDDYFVFHSPATPVRIRMACEDFVTSHVPSLPEEGTDTPWTASV</sequence>
<dbReference type="Gene3D" id="3.10.20.30">
    <property type="match status" value="1"/>
</dbReference>
<evidence type="ECO:0000313" key="1">
    <source>
        <dbReference type="EMBL" id="EFP11445.1"/>
    </source>
</evidence>
<evidence type="ECO:0000313" key="2">
    <source>
        <dbReference type="Proteomes" id="UP000008281"/>
    </source>
</evidence>
<protein>
    <submittedName>
        <fullName evidence="1">Uncharacterized protein</fullName>
    </submittedName>
</protein>
<dbReference type="InParanoid" id="E3NNM2"/>
<dbReference type="Proteomes" id="UP000008281">
    <property type="component" value="Unassembled WGS sequence"/>
</dbReference>
<accession>E3NNM2</accession>
<proteinExistence type="predicted"/>
<name>E3NNM2_CAERE</name>
<dbReference type="HOGENOM" id="CLU_2544786_0_0_1"/>
<dbReference type="STRING" id="31234.E3NNM2"/>